<accession>A0A5S3XPP6</accession>
<reference evidence="3" key="3">
    <citation type="submission" date="2019-09" db="EMBL/GenBank/DDBJ databases">
        <title>Co-occurence of chitin degradation, pigmentation and bioactivity in marine Pseudoalteromonas.</title>
        <authorList>
            <person name="Sonnenschein E.C."/>
            <person name="Bech P.K."/>
        </authorList>
    </citation>
    <scope>NUCLEOTIDE SEQUENCE</scope>
    <source>
        <strain evidence="3">S2231</strain>
    </source>
</reference>
<gene>
    <name evidence="3" type="ORF">CWB96_15035</name>
    <name evidence="2" type="ORF">CWB97_10815</name>
</gene>
<dbReference type="Pfam" id="PF12973">
    <property type="entry name" value="Cupin_7"/>
    <property type="match status" value="1"/>
</dbReference>
<evidence type="ECO:0000313" key="2">
    <source>
        <dbReference type="EMBL" id="TMP42740.1"/>
    </source>
</evidence>
<reference evidence="4 5" key="2">
    <citation type="submission" date="2019-06" db="EMBL/GenBank/DDBJ databases">
        <title>Co-occurence of chitin degradation, pigmentation and bioactivity in marine Pseudoalteromonas.</title>
        <authorList>
            <person name="Sonnenschein E.C."/>
            <person name="Bech P.K."/>
        </authorList>
    </citation>
    <scope>NUCLEOTIDE SEQUENCE [LARGE SCALE GENOMIC DNA]</scope>
    <source>
        <strain evidence="5">S2231</strain>
        <strain evidence="2 4">S2233</strain>
    </source>
</reference>
<dbReference type="OrthoDB" id="2988517at2"/>
<name>A0A5S3XPP6_9GAMM</name>
<evidence type="ECO:0000313" key="5">
    <source>
        <dbReference type="Proteomes" id="UP000307706"/>
    </source>
</evidence>
<dbReference type="Gene3D" id="2.60.120.10">
    <property type="entry name" value="Jelly Rolls"/>
    <property type="match status" value="1"/>
</dbReference>
<dbReference type="NCBIfam" id="TIGR02451">
    <property type="entry name" value="anti_sig_ChrR"/>
    <property type="match status" value="1"/>
</dbReference>
<dbReference type="Proteomes" id="UP000307706">
    <property type="component" value="Unassembled WGS sequence"/>
</dbReference>
<dbReference type="CDD" id="cd20301">
    <property type="entry name" value="cupin_ChrR"/>
    <property type="match status" value="1"/>
</dbReference>
<proteinExistence type="predicted"/>
<comment type="caution">
    <text evidence="3">The sequence shown here is derived from an EMBL/GenBank/DDBJ whole genome shotgun (WGS) entry which is preliminary data.</text>
</comment>
<dbReference type="InterPro" id="IPR011051">
    <property type="entry name" value="RmlC_Cupin_sf"/>
</dbReference>
<evidence type="ECO:0000259" key="1">
    <source>
        <dbReference type="Pfam" id="PF12973"/>
    </source>
</evidence>
<keyword evidence="4" id="KW-1185">Reference proteome</keyword>
<dbReference type="RefSeq" id="WP_138597019.1">
    <property type="nucleotide sequence ID" value="NZ_PNCK01000037.1"/>
</dbReference>
<dbReference type="InterPro" id="IPR025979">
    <property type="entry name" value="ChrR-like_cupin_dom"/>
</dbReference>
<dbReference type="InterPro" id="IPR041916">
    <property type="entry name" value="Anti_sigma_zinc_sf"/>
</dbReference>
<protein>
    <submittedName>
        <fullName evidence="3">Transcriptional regulator</fullName>
    </submittedName>
</protein>
<reference evidence="3 5" key="1">
    <citation type="submission" date="2017-12" db="EMBL/GenBank/DDBJ databases">
        <authorList>
            <person name="Paulsen S."/>
            <person name="Gram L.K."/>
        </authorList>
    </citation>
    <scope>NUCLEOTIDE SEQUENCE [LARGE SCALE GENOMIC DNA]</scope>
    <source>
        <strain evidence="3 5">S2231</strain>
        <strain evidence="2">S2233</strain>
    </source>
</reference>
<dbReference type="InterPro" id="IPR014710">
    <property type="entry name" value="RmlC-like_jellyroll"/>
</dbReference>
<dbReference type="EMBL" id="PNCK01000037">
    <property type="protein sequence ID" value="TMP42740.1"/>
    <property type="molecule type" value="Genomic_DNA"/>
</dbReference>
<dbReference type="SUPFAM" id="SSF51182">
    <property type="entry name" value="RmlC-like cupins"/>
    <property type="match status" value="1"/>
</dbReference>
<evidence type="ECO:0000313" key="3">
    <source>
        <dbReference type="EMBL" id="TMP56651.1"/>
    </source>
</evidence>
<sequence>MIKHHPTAEMLMQFSQGTLPESLSIAISAHVEMCPCCAKQVAKNEASCSQEMFSDTDGLDLDFDFSQMISDITEDKAVDLVKQYEHELIEYQGSSAVVPRAIASLSRSGFSHVGKLARARLYLGDGDVRASLLQIAPGGEIPNHTHTGFELTLLLDGSFEDESGSYVAGDFIWLDGRHTHTPKTQNGCLCFTLVNSALHFNKGLSKLLNPIGNLIY</sequence>
<dbReference type="InterPro" id="IPR012807">
    <property type="entry name" value="Anti-sigma_ChrR"/>
</dbReference>
<dbReference type="AlphaFoldDB" id="A0A5S3XPP6"/>
<dbReference type="Proteomes" id="UP000305730">
    <property type="component" value="Unassembled WGS sequence"/>
</dbReference>
<dbReference type="EMBL" id="PNCL01000082">
    <property type="protein sequence ID" value="TMP56651.1"/>
    <property type="molecule type" value="Genomic_DNA"/>
</dbReference>
<dbReference type="Gene3D" id="1.10.10.1320">
    <property type="entry name" value="Anti-sigma factor, zinc-finger domain"/>
    <property type="match status" value="1"/>
</dbReference>
<organism evidence="3 5">
    <name type="scientific">Pseudoalteromonas citrea</name>
    <dbReference type="NCBI Taxonomy" id="43655"/>
    <lineage>
        <taxon>Bacteria</taxon>
        <taxon>Pseudomonadati</taxon>
        <taxon>Pseudomonadota</taxon>
        <taxon>Gammaproteobacteria</taxon>
        <taxon>Alteromonadales</taxon>
        <taxon>Pseudoalteromonadaceae</taxon>
        <taxon>Pseudoalteromonas</taxon>
    </lineage>
</organism>
<feature type="domain" description="ChrR-like cupin" evidence="1">
    <location>
        <begin position="130"/>
        <end position="192"/>
    </location>
</feature>
<evidence type="ECO:0000313" key="4">
    <source>
        <dbReference type="Proteomes" id="UP000305730"/>
    </source>
</evidence>